<keyword evidence="1 4" id="KW-0479">Metal-binding</keyword>
<evidence type="ECO:0000256" key="4">
    <source>
        <dbReference type="PROSITE-ProRule" id="PRU00125"/>
    </source>
</evidence>
<dbReference type="Gene3D" id="2.10.110.10">
    <property type="entry name" value="Cysteine Rich Protein"/>
    <property type="match status" value="1"/>
</dbReference>
<reference evidence="7" key="2">
    <citation type="submission" date="2025-09" db="UniProtKB">
        <authorList>
            <consortium name="Ensembl"/>
        </authorList>
    </citation>
    <scope>IDENTIFICATION</scope>
</reference>
<dbReference type="InterPro" id="IPR001781">
    <property type="entry name" value="Znf_LIM"/>
</dbReference>
<dbReference type="PANTHER" id="PTHR15468:SF7">
    <property type="entry name" value="SCIELLIN"/>
    <property type="match status" value="1"/>
</dbReference>
<keyword evidence="5" id="KW-0472">Membrane</keyword>
<organism evidence="7 8">
    <name type="scientific">Cyprinus carpio</name>
    <name type="common">Common carp</name>
    <dbReference type="NCBI Taxonomy" id="7962"/>
    <lineage>
        <taxon>Eukaryota</taxon>
        <taxon>Metazoa</taxon>
        <taxon>Chordata</taxon>
        <taxon>Craniata</taxon>
        <taxon>Vertebrata</taxon>
        <taxon>Euteleostomi</taxon>
        <taxon>Actinopterygii</taxon>
        <taxon>Neopterygii</taxon>
        <taxon>Teleostei</taxon>
        <taxon>Ostariophysi</taxon>
        <taxon>Cypriniformes</taxon>
        <taxon>Cyprinidae</taxon>
        <taxon>Cyprininae</taxon>
        <taxon>Cyprinus</taxon>
    </lineage>
</organism>
<keyword evidence="2 4" id="KW-0862">Zinc</keyword>
<dbReference type="PANTHER" id="PTHR15468">
    <property type="entry name" value="ZNF185"/>
    <property type="match status" value="1"/>
</dbReference>
<feature type="domain" description="LIM zinc-binding" evidence="6">
    <location>
        <begin position="393"/>
        <end position="459"/>
    </location>
</feature>
<accession>A0A8C1K457</accession>
<keyword evidence="3 4" id="KW-0440">LIM domain</keyword>
<evidence type="ECO:0000313" key="8">
    <source>
        <dbReference type="Proteomes" id="UP000694427"/>
    </source>
</evidence>
<keyword evidence="5" id="KW-0812">Transmembrane</keyword>
<dbReference type="GO" id="GO:0005737">
    <property type="term" value="C:cytoplasm"/>
    <property type="evidence" value="ECO:0007669"/>
    <property type="project" value="TreeGrafter"/>
</dbReference>
<evidence type="ECO:0000256" key="1">
    <source>
        <dbReference type="ARBA" id="ARBA00022723"/>
    </source>
</evidence>
<dbReference type="SMART" id="SM00132">
    <property type="entry name" value="LIM"/>
    <property type="match status" value="1"/>
</dbReference>
<proteinExistence type="predicted"/>
<dbReference type="Proteomes" id="UP000694427">
    <property type="component" value="Unplaced"/>
</dbReference>
<protein>
    <submittedName>
        <fullName evidence="7">Sciellin</fullName>
    </submittedName>
</protein>
<dbReference type="GO" id="GO:0046872">
    <property type="term" value="F:metal ion binding"/>
    <property type="evidence" value="ECO:0007669"/>
    <property type="project" value="UniProtKB-KW"/>
</dbReference>
<evidence type="ECO:0000256" key="5">
    <source>
        <dbReference type="SAM" id="Phobius"/>
    </source>
</evidence>
<evidence type="ECO:0000313" key="7">
    <source>
        <dbReference type="Ensembl" id="ENSCCRP00010041843.1"/>
    </source>
</evidence>
<name>A0A8C1K457_CYPCA</name>
<evidence type="ECO:0000259" key="6">
    <source>
        <dbReference type="PROSITE" id="PS50023"/>
    </source>
</evidence>
<evidence type="ECO:0000256" key="2">
    <source>
        <dbReference type="ARBA" id="ARBA00022833"/>
    </source>
</evidence>
<dbReference type="PROSITE" id="PS00478">
    <property type="entry name" value="LIM_DOMAIN_1"/>
    <property type="match status" value="1"/>
</dbReference>
<dbReference type="Ensembl" id="ENSCCRT00010045919.1">
    <property type="protein sequence ID" value="ENSCCRP00010041843.1"/>
    <property type="gene ID" value="ENSCCRG00010017818.1"/>
</dbReference>
<sequence length="467" mass="52153">MSFTPKSYSKTGEKNFVLIINHIIIKSFYLCNIVFVFLLKTVTTSSTRSTKVDDGKKKSLLKDNSWIRANVNEEEQVERESNFGKTVLSRYKSNESLVSPQDKTSKTESKTSTVSTSSDTLITFIFHFSNVLQISTSTTTTTIKDGAKITETTVTTTKQDVVKSSTKSETLTDKDLAGLSTKSSGDYKTEVVTVKTSKAISDVPTSPLKTTTSIKTYTKEDVSPTKTTSYSTKSDYKTEVVTVKSSKDIVNVSRLLTNLGKMWLQIPFINFLTFFIYSIKSYTKEDDASPTKSTTYSVRSTKSTEDQLFDTLIPTSIKSANTDSSREDISVSKSIRTVYSTNERDEWSTVTSPSYSRTSYSESRPADYLSDTLTSKTTTTVYTSPERVVSGKDICTVCHKNMYTDEKIILDDMNINCHASCFKCGVCNASLGLLKAGDSLWVYRRAIHCESCFGRYTCLFLIWTRAI</sequence>
<dbReference type="InterPro" id="IPR052621">
    <property type="entry name" value="Cell_Prolif/Cornif_Regul"/>
</dbReference>
<evidence type="ECO:0000256" key="3">
    <source>
        <dbReference type="ARBA" id="ARBA00023038"/>
    </source>
</evidence>
<dbReference type="AlphaFoldDB" id="A0A8C1K457"/>
<dbReference type="GO" id="GO:0008544">
    <property type="term" value="P:epidermis development"/>
    <property type="evidence" value="ECO:0007669"/>
    <property type="project" value="TreeGrafter"/>
</dbReference>
<keyword evidence="5" id="KW-1133">Transmembrane helix</keyword>
<feature type="transmembrane region" description="Helical" evidence="5">
    <location>
        <begin position="16"/>
        <end position="39"/>
    </location>
</feature>
<dbReference type="PROSITE" id="PS50023">
    <property type="entry name" value="LIM_DOMAIN_2"/>
    <property type="match status" value="1"/>
</dbReference>
<reference evidence="7" key="1">
    <citation type="submission" date="2025-08" db="UniProtKB">
        <authorList>
            <consortium name="Ensembl"/>
        </authorList>
    </citation>
    <scope>IDENTIFICATION</scope>
</reference>
<keyword evidence="8" id="KW-1185">Reference proteome</keyword>